<dbReference type="PROSITE" id="PS51464">
    <property type="entry name" value="SIS"/>
    <property type="match status" value="1"/>
</dbReference>
<dbReference type="InterPro" id="IPR035472">
    <property type="entry name" value="RpiR-like_SIS"/>
</dbReference>
<dbReference type="InterPro" id="IPR047640">
    <property type="entry name" value="RpiR-like"/>
</dbReference>
<dbReference type="InterPro" id="IPR036388">
    <property type="entry name" value="WH-like_DNA-bd_sf"/>
</dbReference>
<evidence type="ECO:0000313" key="7">
    <source>
        <dbReference type="Proteomes" id="UP000093523"/>
    </source>
</evidence>
<dbReference type="Gene3D" id="3.40.50.10490">
    <property type="entry name" value="Glucose-6-phosphate isomerase like protein, domain 1"/>
    <property type="match status" value="1"/>
</dbReference>
<dbReference type="InterPro" id="IPR009057">
    <property type="entry name" value="Homeodomain-like_sf"/>
</dbReference>
<dbReference type="GO" id="GO:0003677">
    <property type="term" value="F:DNA binding"/>
    <property type="evidence" value="ECO:0007669"/>
    <property type="project" value="UniProtKB-KW"/>
</dbReference>
<name>A0A1B9P101_ALILO</name>
<organism evidence="6 7">
    <name type="scientific">Aliivibrio logei</name>
    <name type="common">Vibrio logei</name>
    <dbReference type="NCBI Taxonomy" id="688"/>
    <lineage>
        <taxon>Bacteria</taxon>
        <taxon>Pseudomonadati</taxon>
        <taxon>Pseudomonadota</taxon>
        <taxon>Gammaproteobacteria</taxon>
        <taxon>Vibrionales</taxon>
        <taxon>Vibrionaceae</taxon>
        <taxon>Aliivibrio</taxon>
    </lineage>
</organism>
<dbReference type="InterPro" id="IPR001347">
    <property type="entry name" value="SIS_dom"/>
</dbReference>
<dbReference type="InterPro" id="IPR000281">
    <property type="entry name" value="HTH_RpiR"/>
</dbReference>
<dbReference type="PANTHER" id="PTHR30514">
    <property type="entry name" value="GLUCOKINASE"/>
    <property type="match status" value="1"/>
</dbReference>
<feature type="domain" description="SIS" evidence="5">
    <location>
        <begin position="127"/>
        <end position="267"/>
    </location>
</feature>
<evidence type="ECO:0000259" key="5">
    <source>
        <dbReference type="PROSITE" id="PS51464"/>
    </source>
</evidence>
<dbReference type="STRING" id="688.A6E04_09305"/>
<evidence type="ECO:0000259" key="4">
    <source>
        <dbReference type="PROSITE" id="PS51071"/>
    </source>
</evidence>
<dbReference type="Proteomes" id="UP000093523">
    <property type="component" value="Unassembled WGS sequence"/>
</dbReference>
<evidence type="ECO:0000256" key="2">
    <source>
        <dbReference type="ARBA" id="ARBA00023125"/>
    </source>
</evidence>
<accession>A0A1B9P101</accession>
<dbReference type="SUPFAM" id="SSF46689">
    <property type="entry name" value="Homeodomain-like"/>
    <property type="match status" value="1"/>
</dbReference>
<dbReference type="CDD" id="cd05013">
    <property type="entry name" value="SIS_RpiR"/>
    <property type="match status" value="1"/>
</dbReference>
<evidence type="ECO:0000313" key="6">
    <source>
        <dbReference type="EMBL" id="OCH22039.1"/>
    </source>
</evidence>
<evidence type="ECO:0000256" key="1">
    <source>
        <dbReference type="ARBA" id="ARBA00023015"/>
    </source>
</evidence>
<keyword evidence="2" id="KW-0238">DNA-binding</keyword>
<dbReference type="GO" id="GO:0003700">
    <property type="term" value="F:DNA-binding transcription factor activity"/>
    <property type="evidence" value="ECO:0007669"/>
    <property type="project" value="InterPro"/>
</dbReference>
<protein>
    <submittedName>
        <fullName evidence="6">XRE family transcriptional regulator</fullName>
    </submittedName>
</protein>
<reference evidence="6 7" key="1">
    <citation type="submission" date="2016-06" db="EMBL/GenBank/DDBJ databases">
        <authorList>
            <person name="Kjaerup R.B."/>
            <person name="Dalgaard T.S."/>
            <person name="Juul-Madsen H.R."/>
        </authorList>
    </citation>
    <scope>NUCLEOTIDE SEQUENCE [LARGE SCALE GENOMIC DNA]</scope>
    <source>
        <strain evidence="6 7">1S159</strain>
    </source>
</reference>
<feature type="domain" description="HTH rpiR-type" evidence="4">
    <location>
        <begin position="1"/>
        <end position="77"/>
    </location>
</feature>
<keyword evidence="1" id="KW-0805">Transcription regulation</keyword>
<keyword evidence="3" id="KW-0804">Transcription</keyword>
<proteinExistence type="predicted"/>
<dbReference type="SUPFAM" id="SSF53697">
    <property type="entry name" value="SIS domain"/>
    <property type="match status" value="1"/>
</dbReference>
<dbReference type="Pfam" id="PF01418">
    <property type="entry name" value="HTH_6"/>
    <property type="match status" value="1"/>
</dbReference>
<dbReference type="GO" id="GO:1901135">
    <property type="term" value="P:carbohydrate derivative metabolic process"/>
    <property type="evidence" value="ECO:0007669"/>
    <property type="project" value="InterPro"/>
</dbReference>
<dbReference type="OrthoDB" id="3684496at2"/>
<dbReference type="Pfam" id="PF01380">
    <property type="entry name" value="SIS"/>
    <property type="match status" value="1"/>
</dbReference>
<dbReference type="EMBL" id="MAJU01000008">
    <property type="protein sequence ID" value="OCH22039.1"/>
    <property type="molecule type" value="Genomic_DNA"/>
</dbReference>
<dbReference type="InterPro" id="IPR046348">
    <property type="entry name" value="SIS_dom_sf"/>
</dbReference>
<comment type="caution">
    <text evidence="6">The sequence shown here is derived from an EMBL/GenBank/DDBJ whole genome shotgun (WGS) entry which is preliminary data.</text>
</comment>
<dbReference type="AlphaFoldDB" id="A0A1B9P101"/>
<dbReference type="GO" id="GO:0097367">
    <property type="term" value="F:carbohydrate derivative binding"/>
    <property type="evidence" value="ECO:0007669"/>
    <property type="project" value="InterPro"/>
</dbReference>
<dbReference type="RefSeq" id="WP_065610651.1">
    <property type="nucleotide sequence ID" value="NZ_CAWMPN010000008.1"/>
</dbReference>
<dbReference type="PANTHER" id="PTHR30514:SF17">
    <property type="entry name" value="HTH-TYPE TRANSCRIPTIONAL REGULATOR MURR"/>
    <property type="match status" value="1"/>
</dbReference>
<evidence type="ECO:0000256" key="3">
    <source>
        <dbReference type="ARBA" id="ARBA00023163"/>
    </source>
</evidence>
<gene>
    <name evidence="6" type="ORF">A6E04_09305</name>
</gene>
<dbReference type="PROSITE" id="PS51071">
    <property type="entry name" value="HTH_RPIR"/>
    <property type="match status" value="1"/>
</dbReference>
<dbReference type="Gene3D" id="1.10.10.10">
    <property type="entry name" value="Winged helix-like DNA-binding domain superfamily/Winged helix DNA-binding domain"/>
    <property type="match status" value="1"/>
</dbReference>
<sequence length="284" mass="31208">MSILEKIQNQRSNLSANGIKILDFILEQPTAIGAYSSQELANRVQVSQSSIIKLTQKLGFKGFTAFKLAIIEDIGRKHAILEPEKPIHNKIHSDDSSLTMAQKLVQEKHHALVATTNAIDYQEFEHIISLLNNANRIQIIGIGGSALTAKDLSFKLLKIGMTALSEQDSHVQIATANTLSNTDVQIVISYSGNRKEVLVAAQMAIEKGATVIALTSTKKSPLRKVASYCIDTIADERQFRSSSISSRTAQNVITDLIFMTLFQLRSDSAKLLIDEISSTIDSIR</sequence>